<dbReference type="GO" id="GO:0008893">
    <property type="term" value="F:guanosine-3',5'-bis(diphosphate) 3'-diphosphatase activity"/>
    <property type="evidence" value="ECO:0007669"/>
    <property type="project" value="TreeGrafter"/>
</dbReference>
<dbReference type="Proteomes" id="UP000751518">
    <property type="component" value="Unassembled WGS sequence"/>
</dbReference>
<dbReference type="CDD" id="cd00077">
    <property type="entry name" value="HDc"/>
    <property type="match status" value="1"/>
</dbReference>
<evidence type="ECO:0000313" key="2">
    <source>
        <dbReference type="EMBL" id="MCA9392443.1"/>
    </source>
</evidence>
<feature type="domain" description="HD/PDEase" evidence="1">
    <location>
        <begin position="36"/>
        <end position="150"/>
    </location>
</feature>
<reference evidence="2" key="1">
    <citation type="submission" date="2020-04" db="EMBL/GenBank/DDBJ databases">
        <authorList>
            <person name="Zhang T."/>
        </authorList>
    </citation>
    <scope>NUCLEOTIDE SEQUENCE</scope>
    <source>
        <strain evidence="2">HKST-UBA03</strain>
    </source>
</reference>
<dbReference type="EMBL" id="JAGQKZ010000055">
    <property type="protein sequence ID" value="MCA9392443.1"/>
    <property type="molecule type" value="Genomic_DNA"/>
</dbReference>
<evidence type="ECO:0000259" key="1">
    <source>
        <dbReference type="SMART" id="SM00471"/>
    </source>
</evidence>
<accession>A0A955RSC3</accession>
<dbReference type="SUPFAM" id="SSF109604">
    <property type="entry name" value="HD-domain/PDEase-like"/>
    <property type="match status" value="1"/>
</dbReference>
<protein>
    <submittedName>
        <fullName evidence="2">Bifunctional (P)ppGpp synthetase/guanosine-3',5'-bis(Diphosphate) 3'-pyrophosphohydrolase</fullName>
    </submittedName>
</protein>
<comment type="caution">
    <text evidence="2">The sequence shown here is derived from an EMBL/GenBank/DDBJ whole genome shotgun (WGS) entry which is preliminary data.</text>
</comment>
<sequence>MLATDELMQKLPQTPLVQKALHTAVVYHNKTRRRISDELYLNHPLRVAAICQNAGGSESLVAEALLHDVLEDGMNANTQEKMTYEKLLADFGETIASVVLSLSDDTAIDDRVKRKQMSILRLKRAGKDALTIKCADMIDNTNDLVAAINEGHAVNWSVFHHTPQEKLDRWYENYQIIKAGCPDCPLLNKLKENLEVIRKSLV</sequence>
<dbReference type="PANTHER" id="PTHR46246:SF1">
    <property type="entry name" value="GUANOSINE-3',5'-BIS(DIPHOSPHATE) 3'-PYROPHOSPHOHYDROLASE MESH1"/>
    <property type="match status" value="1"/>
</dbReference>
<name>A0A955RSC3_UNCKA</name>
<organism evidence="2 3">
    <name type="scientific">candidate division WWE3 bacterium</name>
    <dbReference type="NCBI Taxonomy" id="2053526"/>
    <lineage>
        <taxon>Bacteria</taxon>
        <taxon>Katanobacteria</taxon>
    </lineage>
</organism>
<dbReference type="Pfam" id="PF13328">
    <property type="entry name" value="HD_4"/>
    <property type="match status" value="1"/>
</dbReference>
<gene>
    <name evidence="2" type="ORF">KC614_04595</name>
</gene>
<dbReference type="InterPro" id="IPR003607">
    <property type="entry name" value="HD/PDEase_dom"/>
</dbReference>
<dbReference type="PANTHER" id="PTHR46246">
    <property type="entry name" value="GUANOSINE-3',5'-BIS(DIPHOSPHATE) 3'-PYROPHOSPHOHYDROLASE MESH1"/>
    <property type="match status" value="1"/>
</dbReference>
<reference evidence="2" key="2">
    <citation type="journal article" date="2021" name="Microbiome">
        <title>Successional dynamics and alternative stable states in a saline activated sludge microbial community over 9 years.</title>
        <authorList>
            <person name="Wang Y."/>
            <person name="Ye J."/>
            <person name="Ju F."/>
            <person name="Liu L."/>
            <person name="Boyd J.A."/>
            <person name="Deng Y."/>
            <person name="Parks D.H."/>
            <person name="Jiang X."/>
            <person name="Yin X."/>
            <person name="Woodcroft B.J."/>
            <person name="Tyson G.W."/>
            <person name="Hugenholtz P."/>
            <person name="Polz M.F."/>
            <person name="Zhang T."/>
        </authorList>
    </citation>
    <scope>NUCLEOTIDE SEQUENCE</scope>
    <source>
        <strain evidence="2">HKST-UBA03</strain>
    </source>
</reference>
<evidence type="ECO:0000313" key="3">
    <source>
        <dbReference type="Proteomes" id="UP000751518"/>
    </source>
</evidence>
<dbReference type="AlphaFoldDB" id="A0A955RSC3"/>
<proteinExistence type="predicted"/>
<dbReference type="Gene3D" id="1.10.3210.10">
    <property type="entry name" value="Hypothetical protein af1432"/>
    <property type="match status" value="1"/>
</dbReference>
<dbReference type="SMART" id="SM00471">
    <property type="entry name" value="HDc"/>
    <property type="match status" value="1"/>
</dbReference>
<dbReference type="InterPro" id="IPR052194">
    <property type="entry name" value="MESH1"/>
</dbReference>